<sequence>MCELEPIQRPPDLSCKLIKPMCLSLFDRLAWPKAERVLAVYKCHAYHMTRPRVELIKSRLQELYAMTAEETEAYFLMNLEKQRQLQKRRELKKKMKMAFLKKRKQQQVDCAYKFLKRLLVMGMRFAAKNPVPPLLCVRLRILSDVILEQLCDLRGISQPSREDPDKCGLFMITIADWFAIAVEVIYYIVQHKKNVELDDIFKRFAMEAADCSKSEFLLQTTDPQIDFECPP</sequence>
<name>A0A9N9TGP1_PHYSR</name>
<dbReference type="Proteomes" id="UP001153712">
    <property type="component" value="Chromosome 11"/>
</dbReference>
<evidence type="ECO:0000313" key="2">
    <source>
        <dbReference type="Proteomes" id="UP001153712"/>
    </source>
</evidence>
<dbReference type="AlphaFoldDB" id="A0A9N9TGP1"/>
<evidence type="ECO:0000313" key="1">
    <source>
        <dbReference type="EMBL" id="CAG9855926.1"/>
    </source>
</evidence>
<accession>A0A9N9TGP1</accession>
<dbReference type="OrthoDB" id="46913at2759"/>
<protein>
    <submittedName>
        <fullName evidence="1">Uncharacterized protein</fullName>
    </submittedName>
</protein>
<keyword evidence="2" id="KW-1185">Reference proteome</keyword>
<gene>
    <name evidence="1" type="ORF">PHYEVI_LOCUS2360</name>
</gene>
<dbReference type="EMBL" id="OU900104">
    <property type="protein sequence ID" value="CAG9855926.1"/>
    <property type="molecule type" value="Genomic_DNA"/>
</dbReference>
<proteinExistence type="predicted"/>
<reference evidence="1" key="1">
    <citation type="submission" date="2022-01" db="EMBL/GenBank/DDBJ databases">
        <authorList>
            <person name="King R."/>
        </authorList>
    </citation>
    <scope>NUCLEOTIDE SEQUENCE</scope>
</reference>
<organism evidence="1 2">
    <name type="scientific">Phyllotreta striolata</name>
    <name type="common">Striped flea beetle</name>
    <name type="synonym">Crioceris striolata</name>
    <dbReference type="NCBI Taxonomy" id="444603"/>
    <lineage>
        <taxon>Eukaryota</taxon>
        <taxon>Metazoa</taxon>
        <taxon>Ecdysozoa</taxon>
        <taxon>Arthropoda</taxon>
        <taxon>Hexapoda</taxon>
        <taxon>Insecta</taxon>
        <taxon>Pterygota</taxon>
        <taxon>Neoptera</taxon>
        <taxon>Endopterygota</taxon>
        <taxon>Coleoptera</taxon>
        <taxon>Polyphaga</taxon>
        <taxon>Cucujiformia</taxon>
        <taxon>Chrysomeloidea</taxon>
        <taxon>Chrysomelidae</taxon>
        <taxon>Galerucinae</taxon>
        <taxon>Alticini</taxon>
        <taxon>Phyllotreta</taxon>
    </lineage>
</organism>